<comment type="subcellular location">
    <subcellularLocation>
        <location evidence="1">Cell inner membrane</location>
        <topology evidence="1">Single-pass membrane protein</topology>
    </subcellularLocation>
</comment>
<keyword evidence="5" id="KW-0997">Cell inner membrane</keyword>
<evidence type="ECO:0000313" key="12">
    <source>
        <dbReference type="EMBL" id="AVO54332.1"/>
    </source>
</evidence>
<dbReference type="Proteomes" id="UP000238327">
    <property type="component" value="Chromosome"/>
</dbReference>
<organism evidence="12 13">
    <name type="scientific">Ectopseudomonas mendocina</name>
    <name type="common">Pseudomonas mendocina</name>
    <dbReference type="NCBI Taxonomy" id="300"/>
    <lineage>
        <taxon>Bacteria</taxon>
        <taxon>Pseudomonadati</taxon>
        <taxon>Pseudomonadota</taxon>
        <taxon>Gammaproteobacteria</taxon>
        <taxon>Pseudomonadales</taxon>
        <taxon>Pseudomonadaceae</taxon>
        <taxon>Ectopseudomonas</taxon>
    </lineage>
</organism>
<proteinExistence type="inferred from homology"/>
<evidence type="ECO:0000313" key="13">
    <source>
        <dbReference type="Proteomes" id="UP000238327"/>
    </source>
</evidence>
<evidence type="ECO:0000256" key="1">
    <source>
        <dbReference type="ARBA" id="ARBA00004377"/>
    </source>
</evidence>
<keyword evidence="6" id="KW-0812">Transmembrane</keyword>
<gene>
    <name evidence="12" type="ORF">C7A17_16665</name>
</gene>
<keyword evidence="7" id="KW-1133">Transmembrane helix</keyword>
<name>A0A2R3QRJ6_ECTME</name>
<comment type="similarity">
    <text evidence="9">Belongs to the GSP H family.</text>
</comment>
<dbReference type="SUPFAM" id="SSF54523">
    <property type="entry name" value="Pili subunits"/>
    <property type="match status" value="1"/>
</dbReference>
<sequence>MPRKIYGRTLIETMSALAILSILLTIALPNLQDMRDNNERTQAVNQMIAVIHHARSSAVFGRTVVSVCPGKSNCTGDKHWHTRLLIFRDGNANGYLDLDDDLLHQVKIADEFHWQWNRNKGHLQFEADGSTRALNGTLTLCKGAIPLQQVVISLSGRTRTQPPKKGTSC</sequence>
<accession>A0A2R3QRJ6</accession>
<dbReference type="GO" id="GO:0015628">
    <property type="term" value="P:protein secretion by the type II secretion system"/>
    <property type="evidence" value="ECO:0007669"/>
    <property type="project" value="InterPro"/>
</dbReference>
<dbReference type="OrthoDB" id="7029581at2"/>
<dbReference type="Pfam" id="PF12019">
    <property type="entry name" value="GspH"/>
    <property type="match status" value="1"/>
</dbReference>
<evidence type="ECO:0000256" key="9">
    <source>
        <dbReference type="ARBA" id="ARBA00025772"/>
    </source>
</evidence>
<dbReference type="EMBL" id="CP027657">
    <property type="protein sequence ID" value="AVO54332.1"/>
    <property type="molecule type" value="Genomic_DNA"/>
</dbReference>
<evidence type="ECO:0000256" key="10">
    <source>
        <dbReference type="ARBA" id="ARBA00030775"/>
    </source>
</evidence>
<keyword evidence="8" id="KW-0472">Membrane</keyword>
<dbReference type="Gene3D" id="3.55.40.10">
    <property type="entry name" value="minor pseudopilin epsh domain"/>
    <property type="match status" value="1"/>
</dbReference>
<evidence type="ECO:0000259" key="11">
    <source>
        <dbReference type="Pfam" id="PF12019"/>
    </source>
</evidence>
<dbReference type="AlphaFoldDB" id="A0A2R3QRJ6"/>
<keyword evidence="3" id="KW-1003">Cell membrane</keyword>
<evidence type="ECO:0000256" key="2">
    <source>
        <dbReference type="ARBA" id="ARBA00021549"/>
    </source>
</evidence>
<evidence type="ECO:0000256" key="4">
    <source>
        <dbReference type="ARBA" id="ARBA00022481"/>
    </source>
</evidence>
<evidence type="ECO:0000256" key="7">
    <source>
        <dbReference type="ARBA" id="ARBA00022989"/>
    </source>
</evidence>
<dbReference type="RefSeq" id="WP_106739068.1">
    <property type="nucleotide sequence ID" value="NZ_CP027657.1"/>
</dbReference>
<evidence type="ECO:0000256" key="3">
    <source>
        <dbReference type="ARBA" id="ARBA00022475"/>
    </source>
</evidence>
<dbReference type="GO" id="GO:0005886">
    <property type="term" value="C:plasma membrane"/>
    <property type="evidence" value="ECO:0007669"/>
    <property type="project" value="UniProtKB-SubCell"/>
</dbReference>
<keyword evidence="4" id="KW-0488">Methylation</keyword>
<evidence type="ECO:0000256" key="6">
    <source>
        <dbReference type="ARBA" id="ARBA00022692"/>
    </source>
</evidence>
<evidence type="ECO:0000256" key="8">
    <source>
        <dbReference type="ARBA" id="ARBA00023136"/>
    </source>
</evidence>
<reference evidence="12 13" key="1">
    <citation type="submission" date="2018-03" db="EMBL/GenBank/DDBJ databases">
        <title>Complete genome sequence and methylome analysis of Pseudomonas mendocina NEB 698.</title>
        <authorList>
            <person name="Morgan R.D."/>
        </authorList>
    </citation>
    <scope>NUCLEOTIDE SEQUENCE [LARGE SCALE GENOMIC DNA]</scope>
    <source>
        <strain evidence="12 13">NEB698</strain>
    </source>
</reference>
<dbReference type="InterPro" id="IPR022346">
    <property type="entry name" value="T2SS_GspH"/>
</dbReference>
<dbReference type="GO" id="GO:0015627">
    <property type="term" value="C:type II protein secretion system complex"/>
    <property type="evidence" value="ECO:0007669"/>
    <property type="project" value="InterPro"/>
</dbReference>
<feature type="domain" description="General secretion pathway GspH" evidence="11">
    <location>
        <begin position="43"/>
        <end position="156"/>
    </location>
</feature>
<protein>
    <recommendedName>
        <fullName evidence="2">Type II secretion system protein H</fullName>
    </recommendedName>
    <alternativeName>
        <fullName evidence="10">General secretion pathway protein H</fullName>
    </alternativeName>
</protein>
<evidence type="ECO:0000256" key="5">
    <source>
        <dbReference type="ARBA" id="ARBA00022519"/>
    </source>
</evidence>
<dbReference type="InterPro" id="IPR045584">
    <property type="entry name" value="Pilin-like"/>
</dbReference>